<keyword evidence="1" id="KW-0677">Repeat</keyword>
<feature type="repeat" description="TPR" evidence="3">
    <location>
        <begin position="516"/>
        <end position="549"/>
    </location>
</feature>
<feature type="repeat" description="TPR" evidence="3">
    <location>
        <begin position="474"/>
        <end position="507"/>
    </location>
</feature>
<feature type="region of interest" description="Disordered" evidence="4">
    <location>
        <begin position="1"/>
        <end position="35"/>
    </location>
</feature>
<dbReference type="PANTHER" id="PTHR45641:SF19">
    <property type="entry name" value="NEPHROCYSTIN-3"/>
    <property type="match status" value="1"/>
</dbReference>
<dbReference type="EMBL" id="CAJOBB010001691">
    <property type="protein sequence ID" value="CAF3891204.1"/>
    <property type="molecule type" value="Genomic_DNA"/>
</dbReference>
<evidence type="ECO:0000313" key="5">
    <source>
        <dbReference type="EMBL" id="CAF0885000.1"/>
    </source>
</evidence>
<dbReference type="PANTHER" id="PTHR45641">
    <property type="entry name" value="TETRATRICOPEPTIDE REPEAT PROTEIN (AFU_ORTHOLOGUE AFUA_6G03870)"/>
    <property type="match status" value="1"/>
</dbReference>
<dbReference type="SMART" id="SM00028">
    <property type="entry name" value="TPR"/>
    <property type="match status" value="3"/>
</dbReference>
<accession>A0A813YJ43</accession>
<sequence length="613" mass="71764">MIKQKSTSSMSSVINKEKSKHKSKSSKGTNKHQPTSIPVVENVRLVWLDQNLDENQNNFCRSAITEFRHVINSIKTFTEYDECLNFLKKIENEKVCVIVSGPLCQRLVPEIHDRLHIDSIYIYCDDRKPYKKWAQDWKKIKGIFSNTVPICEYLKQSVQKCEHNAISMNYMPTNNTKISENTMEQMIYSFICPQVLKEILSTIQFDEQHFTKFIKYCEEIYHENEQELDNIKRFKQTYREKTPIWWYTDNCFLKSMVNRALKTMDMKLIIQMDFFISDLHRQIEQLYVEQFRNHSGELMKVYRGQGVCKTDFEQIKHTQNGFISFNNFLFATKDSNIALNFARHVVETPDQIGILFAITFDPLKLTTPFALINKIGQDEQPANEYLFSMSSVFRVRDIKPIGETNRLWQVHLTMSPTDNQQLHTLTEPIYEETCPKSIGWGRFSMFSIGMNQLEKAQQVYKGMLEQTSDDYAKSGIYHQLGWIKDYQGKYEDAILYYKKTLEISQKINPTDHLDLAMSYNNIGLAYYNMGNYPEALSAHEKALEIRQKTLSPNHPDLAMSNNNIGMAYINMQKYSNATPFCKRAIDIAKRSLSPTNPYLKQYQSNFDLIKMKS</sequence>
<dbReference type="Proteomes" id="UP000663860">
    <property type="component" value="Unassembled WGS sequence"/>
</dbReference>
<evidence type="ECO:0000313" key="6">
    <source>
        <dbReference type="EMBL" id="CAF3891204.1"/>
    </source>
</evidence>
<evidence type="ECO:0000256" key="3">
    <source>
        <dbReference type="PROSITE-ProRule" id="PRU00339"/>
    </source>
</evidence>
<evidence type="ECO:0000256" key="4">
    <source>
        <dbReference type="SAM" id="MobiDB-lite"/>
    </source>
</evidence>
<reference evidence="5" key="1">
    <citation type="submission" date="2021-02" db="EMBL/GenBank/DDBJ databases">
        <authorList>
            <person name="Nowell W R."/>
        </authorList>
    </citation>
    <scope>NUCLEOTIDE SEQUENCE</scope>
</reference>
<evidence type="ECO:0000256" key="2">
    <source>
        <dbReference type="ARBA" id="ARBA00022803"/>
    </source>
</evidence>
<feature type="compositionally biased region" description="Polar residues" evidence="4">
    <location>
        <begin position="1"/>
        <end position="14"/>
    </location>
</feature>
<dbReference type="Gene3D" id="3.90.176.10">
    <property type="entry name" value="Toxin ADP-ribosyltransferase, Chain A, domain 1"/>
    <property type="match status" value="1"/>
</dbReference>
<dbReference type="SUPFAM" id="SSF48452">
    <property type="entry name" value="TPR-like"/>
    <property type="match status" value="1"/>
</dbReference>
<dbReference type="Proteomes" id="UP000663868">
    <property type="component" value="Unassembled WGS sequence"/>
</dbReference>
<dbReference type="PROSITE" id="PS50005">
    <property type="entry name" value="TPR"/>
    <property type="match status" value="2"/>
</dbReference>
<gene>
    <name evidence="5" type="ORF">IZO911_LOCUS11402</name>
    <name evidence="6" type="ORF">KXQ929_LOCUS22295</name>
</gene>
<comment type="caution">
    <text evidence="5">The sequence shown here is derived from an EMBL/GenBank/DDBJ whole genome shotgun (WGS) entry which is preliminary data.</text>
</comment>
<protein>
    <submittedName>
        <fullName evidence="5">Uncharacterized protein</fullName>
    </submittedName>
</protein>
<dbReference type="SUPFAM" id="SSF56399">
    <property type="entry name" value="ADP-ribosylation"/>
    <property type="match status" value="1"/>
</dbReference>
<dbReference type="EMBL" id="CAJNOE010000085">
    <property type="protein sequence ID" value="CAF0885000.1"/>
    <property type="molecule type" value="Genomic_DNA"/>
</dbReference>
<dbReference type="PROSITE" id="PS50293">
    <property type="entry name" value="TPR_REGION"/>
    <property type="match status" value="1"/>
</dbReference>
<dbReference type="InterPro" id="IPR019734">
    <property type="entry name" value="TPR_rpt"/>
</dbReference>
<dbReference type="Pfam" id="PF13424">
    <property type="entry name" value="TPR_12"/>
    <property type="match status" value="1"/>
</dbReference>
<dbReference type="Pfam" id="PF13181">
    <property type="entry name" value="TPR_8"/>
    <property type="match status" value="1"/>
</dbReference>
<dbReference type="AlphaFoldDB" id="A0A813YJ43"/>
<name>A0A813YJ43_9BILA</name>
<keyword evidence="2 3" id="KW-0802">TPR repeat</keyword>
<evidence type="ECO:0000313" key="7">
    <source>
        <dbReference type="Proteomes" id="UP000663860"/>
    </source>
</evidence>
<dbReference type="InterPro" id="IPR011990">
    <property type="entry name" value="TPR-like_helical_dom_sf"/>
</dbReference>
<dbReference type="Gene3D" id="1.25.40.10">
    <property type="entry name" value="Tetratricopeptide repeat domain"/>
    <property type="match status" value="1"/>
</dbReference>
<organism evidence="5 7">
    <name type="scientific">Adineta steineri</name>
    <dbReference type="NCBI Taxonomy" id="433720"/>
    <lineage>
        <taxon>Eukaryota</taxon>
        <taxon>Metazoa</taxon>
        <taxon>Spiralia</taxon>
        <taxon>Gnathifera</taxon>
        <taxon>Rotifera</taxon>
        <taxon>Eurotatoria</taxon>
        <taxon>Bdelloidea</taxon>
        <taxon>Adinetida</taxon>
        <taxon>Adinetidae</taxon>
        <taxon>Adineta</taxon>
    </lineage>
</organism>
<evidence type="ECO:0000256" key="1">
    <source>
        <dbReference type="ARBA" id="ARBA00022737"/>
    </source>
</evidence>
<proteinExistence type="predicted"/>